<name>A0ABY6B9V2_9GAMM</name>
<feature type="transmembrane region" description="Helical" evidence="1">
    <location>
        <begin position="391"/>
        <end position="412"/>
    </location>
</feature>
<feature type="transmembrane region" description="Helical" evidence="1">
    <location>
        <begin position="231"/>
        <end position="256"/>
    </location>
</feature>
<proteinExistence type="predicted"/>
<dbReference type="EMBL" id="CP104694">
    <property type="protein sequence ID" value="UXI66459.1"/>
    <property type="molecule type" value="Genomic_DNA"/>
</dbReference>
<accession>A0ABY6B9V2</accession>
<evidence type="ECO:0000313" key="4">
    <source>
        <dbReference type="EMBL" id="UXI66459.1"/>
    </source>
</evidence>
<dbReference type="InterPro" id="IPR025105">
    <property type="entry name" value="DUF4010"/>
</dbReference>
<keyword evidence="1" id="KW-0812">Transmembrane</keyword>
<keyword evidence="5" id="KW-1185">Reference proteome</keyword>
<feature type="transmembrane region" description="Helical" evidence="1">
    <location>
        <begin position="303"/>
        <end position="323"/>
    </location>
</feature>
<organism evidence="4 5">
    <name type="scientific">Tahibacter amnicola</name>
    <dbReference type="NCBI Taxonomy" id="2976241"/>
    <lineage>
        <taxon>Bacteria</taxon>
        <taxon>Pseudomonadati</taxon>
        <taxon>Pseudomonadota</taxon>
        <taxon>Gammaproteobacteria</taxon>
        <taxon>Lysobacterales</taxon>
        <taxon>Rhodanobacteraceae</taxon>
        <taxon>Tahibacter</taxon>
    </lineage>
</organism>
<keyword evidence="1" id="KW-1133">Transmembrane helix</keyword>
<feature type="transmembrane region" description="Helical" evidence="1">
    <location>
        <begin position="6"/>
        <end position="24"/>
    </location>
</feature>
<evidence type="ECO:0000259" key="2">
    <source>
        <dbReference type="Pfam" id="PF02308"/>
    </source>
</evidence>
<feature type="transmembrane region" description="Helical" evidence="1">
    <location>
        <begin position="359"/>
        <end position="379"/>
    </location>
</feature>
<evidence type="ECO:0000313" key="5">
    <source>
        <dbReference type="Proteomes" id="UP001064632"/>
    </source>
</evidence>
<evidence type="ECO:0000256" key="1">
    <source>
        <dbReference type="SAM" id="Phobius"/>
    </source>
</evidence>
<gene>
    <name evidence="4" type="ORF">N4264_17105</name>
</gene>
<feature type="transmembrane region" description="Helical" evidence="1">
    <location>
        <begin position="44"/>
        <end position="77"/>
    </location>
</feature>
<feature type="transmembrane region" description="Helical" evidence="1">
    <location>
        <begin position="263"/>
        <end position="283"/>
    </location>
</feature>
<dbReference type="PANTHER" id="PTHR39084:SF1">
    <property type="entry name" value="DUF4010 DOMAIN-CONTAINING PROTEIN"/>
    <property type="match status" value="1"/>
</dbReference>
<dbReference type="RefSeq" id="WP_261693443.1">
    <property type="nucleotide sequence ID" value="NZ_CP104694.1"/>
</dbReference>
<protein>
    <submittedName>
        <fullName evidence="4">DUF4010 domain-containing protein</fullName>
    </submittedName>
</protein>
<dbReference type="PANTHER" id="PTHR39084">
    <property type="entry name" value="MEMBRANE PROTEIN-RELATED"/>
    <property type="match status" value="1"/>
</dbReference>
<sequence length="413" mass="42192">MDPLTPESLYGLLSALGGGLLLGIEREQRKSEDGNAAQAGVRTFAVVALTGAVAALLHIFAVVAGSLVIGAIALVGARRPPGQQSVETTHYALLATYFLGALAIGHAQIAAALFVIVAALLQSKDALHHFTRNVLSERELNDILLLAASVLIVLPLLPDRVVDPWQALNPRQIWLVAVLVIAINATGHIALRLLGAGRGLALVGLLAGFVSSAATVAGMGHRAAREPGMRAAAIAAALLSCVATITQLALIFAVLSPLLLRELALPLLLAAAVTLATAGYFTWSGRGSPQEGPLPALGSHFTLAHALLFSLIVAGSLLFSSWLRNWLGSTGVMATAAATGFLDVHAAAVSLANQVNAKALAAADAGLALAVAFTANSIMKCIAALVGGIRYALPVIAGVVAINIAVIIGAWLS</sequence>
<reference evidence="4" key="1">
    <citation type="submission" date="2022-09" db="EMBL/GenBank/DDBJ databases">
        <title>Tahibacter sp. nov., isolated from a fresh water.</title>
        <authorList>
            <person name="Baek J.H."/>
            <person name="Lee J.K."/>
            <person name="Kim J.M."/>
            <person name="Jeon C.O."/>
        </authorList>
    </citation>
    <scope>NUCLEOTIDE SEQUENCE</scope>
    <source>
        <strain evidence="4">W38</strain>
    </source>
</reference>
<dbReference type="Proteomes" id="UP001064632">
    <property type="component" value="Chromosome"/>
</dbReference>
<keyword evidence="1" id="KW-0472">Membrane</keyword>
<feature type="domain" description="MgtC/SapB/SrpB/YhiD N-terminal" evidence="2">
    <location>
        <begin position="12"/>
        <end position="129"/>
    </location>
</feature>
<feature type="transmembrane region" description="Helical" evidence="1">
    <location>
        <begin position="200"/>
        <end position="219"/>
    </location>
</feature>
<evidence type="ECO:0000259" key="3">
    <source>
        <dbReference type="Pfam" id="PF13194"/>
    </source>
</evidence>
<feature type="domain" description="DUF4010" evidence="3">
    <location>
        <begin position="178"/>
        <end position="387"/>
    </location>
</feature>
<feature type="transmembrane region" description="Helical" evidence="1">
    <location>
        <begin position="142"/>
        <end position="158"/>
    </location>
</feature>
<dbReference type="Pfam" id="PF02308">
    <property type="entry name" value="MgtC"/>
    <property type="match status" value="1"/>
</dbReference>
<dbReference type="Pfam" id="PF13194">
    <property type="entry name" value="DUF4010"/>
    <property type="match status" value="1"/>
</dbReference>
<feature type="transmembrane region" description="Helical" evidence="1">
    <location>
        <begin position="97"/>
        <end position="121"/>
    </location>
</feature>
<feature type="transmembrane region" description="Helical" evidence="1">
    <location>
        <begin position="173"/>
        <end position="193"/>
    </location>
</feature>
<feature type="transmembrane region" description="Helical" evidence="1">
    <location>
        <begin position="330"/>
        <end position="353"/>
    </location>
</feature>
<dbReference type="InterPro" id="IPR049177">
    <property type="entry name" value="MgtC_SapB_SrpB_YhiD_N"/>
</dbReference>